<sequence>MDIDALAALFTDARYWSQALKEIHEVPLSCAISGDGQKQPFRCTDLGRGRCVSSSPVSRHTPLLAKRHGIGLRQSYVRQGPALSRKAGRYAHACQFKRMRRVLRRQRTVLGRVLRDIERKLDQVESGVRERIRCNCIERCFARLKQFRRIAARFDRKPAQLLALLYLASIPLWWP</sequence>
<dbReference type="AlphaFoldDB" id="A0A0K3A460"/>
<dbReference type="EMBL" id="CXOI01000058">
    <property type="protein sequence ID" value="CTP91244.1"/>
    <property type="molecule type" value="Genomic_DNA"/>
</dbReference>
<keyword evidence="2" id="KW-1185">Reference proteome</keyword>
<dbReference type="PANTHER" id="PTHR33803:SF3">
    <property type="entry name" value="BLL1974 PROTEIN"/>
    <property type="match status" value="1"/>
</dbReference>
<reference evidence="2" key="1">
    <citation type="submission" date="2015-07" db="EMBL/GenBank/DDBJ databases">
        <authorList>
            <person name="Wibberg D."/>
        </authorList>
    </citation>
    <scope>NUCLEOTIDE SEQUENCE [LARGE SCALE GENOMIC DNA]</scope>
</reference>
<name>A0A0K3A460_9XANT</name>
<proteinExistence type="predicted"/>
<evidence type="ECO:0000313" key="2">
    <source>
        <dbReference type="Proteomes" id="UP000046187"/>
    </source>
</evidence>
<protein>
    <recommendedName>
        <fullName evidence="3">Transposase</fullName>
    </recommendedName>
</protein>
<dbReference type="Proteomes" id="UP000046187">
    <property type="component" value="Unassembled WGS sequence"/>
</dbReference>
<gene>
    <name evidence="1" type="ORF">XTALMG727_3362</name>
</gene>
<organism evidence="1 2">
    <name type="scientific">Xanthomonas graminis pv. arrhenatheri LMG 727</name>
    <dbReference type="NCBI Taxonomy" id="1195923"/>
    <lineage>
        <taxon>Bacteria</taxon>
        <taxon>Pseudomonadati</taxon>
        <taxon>Pseudomonadota</taxon>
        <taxon>Gammaproteobacteria</taxon>
        <taxon>Lysobacterales</taxon>
        <taxon>Lysobacteraceae</taxon>
        <taxon>Xanthomonas</taxon>
        <taxon>Xanthomonas translucens group</taxon>
        <taxon>Xanthomonas graminis</taxon>
    </lineage>
</organism>
<evidence type="ECO:0008006" key="3">
    <source>
        <dbReference type="Google" id="ProtNLM"/>
    </source>
</evidence>
<dbReference type="PANTHER" id="PTHR33803">
    <property type="entry name" value="IS1478 TRANSPOSASE"/>
    <property type="match status" value="1"/>
</dbReference>
<accession>A0A0K3A460</accession>
<evidence type="ECO:0000313" key="1">
    <source>
        <dbReference type="EMBL" id="CTP91244.1"/>
    </source>
</evidence>